<proteinExistence type="predicted"/>
<feature type="compositionally biased region" description="Pro residues" evidence="1">
    <location>
        <begin position="1"/>
        <end position="12"/>
    </location>
</feature>
<feature type="region of interest" description="Disordered" evidence="1">
    <location>
        <begin position="68"/>
        <end position="100"/>
    </location>
</feature>
<feature type="compositionally biased region" description="Basic and acidic residues" evidence="1">
    <location>
        <begin position="72"/>
        <end position="82"/>
    </location>
</feature>
<protein>
    <submittedName>
        <fullName evidence="4">Lytic transglycosylase domain-containing protein</fullName>
    </submittedName>
</protein>
<dbReference type="Proteomes" id="UP001596380">
    <property type="component" value="Unassembled WGS sequence"/>
</dbReference>
<dbReference type="InterPro" id="IPR023346">
    <property type="entry name" value="Lysozyme-like_dom_sf"/>
</dbReference>
<dbReference type="PANTHER" id="PTHR30163:SF8">
    <property type="entry name" value="LYTIC MUREIN TRANSGLYCOSYLASE"/>
    <property type="match status" value="1"/>
</dbReference>
<comment type="caution">
    <text evidence="4">The sequence shown here is derived from an EMBL/GenBank/DDBJ whole genome shotgun (WGS) entry which is preliminary data.</text>
</comment>
<feature type="region of interest" description="Disordered" evidence="1">
    <location>
        <begin position="1"/>
        <end position="42"/>
    </location>
</feature>
<evidence type="ECO:0000256" key="2">
    <source>
        <dbReference type="SAM" id="Phobius"/>
    </source>
</evidence>
<evidence type="ECO:0000259" key="3">
    <source>
        <dbReference type="Pfam" id="PF13406"/>
    </source>
</evidence>
<evidence type="ECO:0000256" key="1">
    <source>
        <dbReference type="SAM" id="MobiDB-lite"/>
    </source>
</evidence>
<keyword evidence="5" id="KW-1185">Reference proteome</keyword>
<feature type="compositionally biased region" description="Low complexity" evidence="1">
    <location>
        <begin position="27"/>
        <end position="39"/>
    </location>
</feature>
<evidence type="ECO:0000313" key="4">
    <source>
        <dbReference type="EMBL" id="MFC6884639.1"/>
    </source>
</evidence>
<dbReference type="CDD" id="cd13399">
    <property type="entry name" value="Slt35-like"/>
    <property type="match status" value="1"/>
</dbReference>
<evidence type="ECO:0000313" key="5">
    <source>
        <dbReference type="Proteomes" id="UP001596380"/>
    </source>
</evidence>
<keyword evidence="2" id="KW-0472">Membrane</keyword>
<reference evidence="5" key="1">
    <citation type="journal article" date="2019" name="Int. J. Syst. Evol. Microbiol.">
        <title>The Global Catalogue of Microorganisms (GCM) 10K type strain sequencing project: providing services to taxonomists for standard genome sequencing and annotation.</title>
        <authorList>
            <consortium name="The Broad Institute Genomics Platform"/>
            <consortium name="The Broad Institute Genome Sequencing Center for Infectious Disease"/>
            <person name="Wu L."/>
            <person name="Ma J."/>
        </authorList>
    </citation>
    <scope>NUCLEOTIDE SEQUENCE [LARGE SCALE GENOMIC DNA]</scope>
    <source>
        <strain evidence="5">JCM 3369</strain>
    </source>
</reference>
<feature type="compositionally biased region" description="Basic residues" evidence="1">
    <location>
        <begin position="13"/>
        <end position="26"/>
    </location>
</feature>
<dbReference type="SUPFAM" id="SSF53955">
    <property type="entry name" value="Lysozyme-like"/>
    <property type="match status" value="1"/>
</dbReference>
<dbReference type="PANTHER" id="PTHR30163">
    <property type="entry name" value="MEMBRANE-BOUND LYTIC MUREIN TRANSGLYCOSYLASE B"/>
    <property type="match status" value="1"/>
</dbReference>
<dbReference type="RefSeq" id="WP_160824832.1">
    <property type="nucleotide sequence ID" value="NZ_JBHSXS010000029.1"/>
</dbReference>
<keyword evidence="2" id="KW-0812">Transmembrane</keyword>
<name>A0ABW2CSK3_9ACTN</name>
<feature type="domain" description="Transglycosylase SLT" evidence="3">
    <location>
        <begin position="331"/>
        <end position="379"/>
    </location>
</feature>
<dbReference type="InterPro" id="IPR031304">
    <property type="entry name" value="SLT_2"/>
</dbReference>
<dbReference type="Pfam" id="PF13406">
    <property type="entry name" value="SLT_2"/>
    <property type="match status" value="1"/>
</dbReference>
<sequence length="415" mass="43001">MVVAPPSPPTPGRRPKPEKKARKARPARAGAAPAKAPAAGRRRRTVAVLVTAVVVLLLGSLSAGVYTVSRSGDSKGGDKGGQRADPPNGGPGGPVTNVSDGAQVAPLRRVVPPDVLAVGTGPIDQRKIDKLSRLRKVKDVIAVAGGAVQLQGRQVNAFAVDPSSFRSWTPPGTATKTELWSALAAERFVVSTEAAEKLQLAEGTQYPVVGKTVPNLLMGGSGALGLPGIDMLVSRKAGDGMGLFPNVAVLVNAPGVEPGKLGKAVGKALGGRVKIVNLHERKYQPPSGGGRSGGYLDLYKRAATSCRGLSWTVLAAIGQVESDHGRNAGRSSAGALGPMQFMPATWKSYGVDGDGDGKADIMNPYDAIPGAAKYLCANGAGQGGQQLYRAIWHYNHADWYVQKVLNLARAYASAY</sequence>
<accession>A0ABW2CSK3</accession>
<keyword evidence="2" id="KW-1133">Transmembrane helix</keyword>
<gene>
    <name evidence="4" type="ORF">ACFQKB_33105</name>
</gene>
<feature type="transmembrane region" description="Helical" evidence="2">
    <location>
        <begin position="45"/>
        <end position="66"/>
    </location>
</feature>
<dbReference type="Gene3D" id="1.10.530.10">
    <property type="match status" value="1"/>
</dbReference>
<dbReference type="InterPro" id="IPR043426">
    <property type="entry name" value="MltB-like"/>
</dbReference>
<organism evidence="4 5">
    <name type="scientific">Actinomadura yumaensis</name>
    <dbReference type="NCBI Taxonomy" id="111807"/>
    <lineage>
        <taxon>Bacteria</taxon>
        <taxon>Bacillati</taxon>
        <taxon>Actinomycetota</taxon>
        <taxon>Actinomycetes</taxon>
        <taxon>Streptosporangiales</taxon>
        <taxon>Thermomonosporaceae</taxon>
        <taxon>Actinomadura</taxon>
    </lineage>
</organism>
<dbReference type="EMBL" id="JBHSXS010000029">
    <property type="protein sequence ID" value="MFC6884639.1"/>
    <property type="molecule type" value="Genomic_DNA"/>
</dbReference>